<keyword evidence="4" id="KW-1185">Reference proteome</keyword>
<dbReference type="Proteomes" id="UP000034954">
    <property type="component" value="Unassembled WGS sequence"/>
</dbReference>
<accession>A0A0M2UV52</accession>
<dbReference type="NCBIfam" id="TIGR01894">
    <property type="entry name" value="cas_TM1795_cmr1"/>
    <property type="match status" value="1"/>
</dbReference>
<keyword evidence="1" id="KW-0051">Antiviral defense</keyword>
<evidence type="ECO:0000256" key="1">
    <source>
        <dbReference type="ARBA" id="ARBA00023118"/>
    </source>
</evidence>
<organism evidence="3 4">
    <name type="scientific">Candidatus Brocadia fulgida</name>
    <dbReference type="NCBI Taxonomy" id="380242"/>
    <lineage>
        <taxon>Bacteria</taxon>
        <taxon>Pseudomonadati</taxon>
        <taxon>Planctomycetota</taxon>
        <taxon>Candidatus Brocadiia</taxon>
        <taxon>Candidatus Brocadiales</taxon>
        <taxon>Candidatus Brocadiaceae</taxon>
        <taxon>Candidatus Brocadia</taxon>
    </lineage>
</organism>
<reference evidence="3 4" key="1">
    <citation type="journal article" date="2013" name="BMC Microbiol.">
        <title>Identification of the type II cytochrome c maturation pathway in anammox bacteria by comparative genomics.</title>
        <authorList>
            <person name="Ferousi C."/>
            <person name="Speth D.R."/>
            <person name="Reimann J."/>
            <person name="Op den Camp H.J."/>
            <person name="Allen J.W."/>
            <person name="Keltjens J.T."/>
            <person name="Jetten M.S."/>
        </authorList>
    </citation>
    <scope>NUCLEOTIDE SEQUENCE [LARGE SCALE GENOMIC DNA]</scope>
    <source>
        <strain evidence="3">RU1</strain>
    </source>
</reference>
<name>A0A0M2UV52_9BACT</name>
<comment type="caution">
    <text evidence="3">The sequence shown here is derived from an EMBL/GenBank/DDBJ whole genome shotgun (WGS) entry which is preliminary data.</text>
</comment>
<sequence>MYKANFKLEVITPLMMSNGEIADGKKFSETRKNKQGKTTINWQEKLKTAELRVPSLKGVLRWWFRAIFGGDNLELLKRSEDEIFGSTDVASKIKIRIENPKIEIKEWRNTCWANYQCSKVEGKNYPLNGYQYLAYINYVKTTREGKIDIRKFITHGSTFDLIMTSVDKQAFENALISFWFALHFGGFGNRARRGFGKLQSNQVDILPKPFHDDVLKHFDFCPAKDLNSHKELVDQGLMGWKQYRQRKVYQAFPAQNTQIW</sequence>
<dbReference type="AlphaFoldDB" id="A0A0M2UV52"/>
<dbReference type="Pfam" id="PF03787">
    <property type="entry name" value="RAMPs"/>
    <property type="match status" value="1"/>
</dbReference>
<protein>
    <recommendedName>
        <fullName evidence="2">CRISPR type III-associated protein domain-containing protein</fullName>
    </recommendedName>
</protein>
<dbReference type="EMBL" id="LAQJ01000231">
    <property type="protein sequence ID" value="KKO18871.1"/>
    <property type="molecule type" value="Genomic_DNA"/>
</dbReference>
<evidence type="ECO:0000313" key="3">
    <source>
        <dbReference type="EMBL" id="KKO18871.1"/>
    </source>
</evidence>
<dbReference type="InterPro" id="IPR007522">
    <property type="entry name" value="CRISPR-assoc_prot_TM1795"/>
</dbReference>
<dbReference type="InterPro" id="IPR005537">
    <property type="entry name" value="RAMP_III_fam"/>
</dbReference>
<feature type="domain" description="CRISPR type III-associated protein" evidence="2">
    <location>
        <begin position="7"/>
        <end position="198"/>
    </location>
</feature>
<dbReference type="GO" id="GO:0051607">
    <property type="term" value="P:defense response to virus"/>
    <property type="evidence" value="ECO:0007669"/>
    <property type="project" value="UniProtKB-KW"/>
</dbReference>
<proteinExistence type="predicted"/>
<evidence type="ECO:0000313" key="4">
    <source>
        <dbReference type="Proteomes" id="UP000034954"/>
    </source>
</evidence>
<gene>
    <name evidence="3" type="ORF">BROFUL_02417</name>
</gene>
<evidence type="ECO:0000259" key="2">
    <source>
        <dbReference type="Pfam" id="PF03787"/>
    </source>
</evidence>